<reference evidence="1 2" key="1">
    <citation type="journal article" date="2019" name="Int. J. Syst. Evol. Microbiol.">
        <title>Capsulimonas corticalis gen. nov., sp. nov., an aerobic capsulated bacterium, of a novel bacterial order, Capsulimonadales ord. nov., of the class Armatimonadia of the phylum Armatimonadetes.</title>
        <authorList>
            <person name="Li J."/>
            <person name="Kudo C."/>
            <person name="Tonouchi A."/>
        </authorList>
    </citation>
    <scope>NUCLEOTIDE SEQUENCE [LARGE SCALE GENOMIC DNA]</scope>
    <source>
        <strain evidence="1 2">AX-7</strain>
    </source>
</reference>
<evidence type="ECO:0000313" key="1">
    <source>
        <dbReference type="EMBL" id="BDI29037.1"/>
    </source>
</evidence>
<accession>A0A402CUP7</accession>
<organism evidence="1 2">
    <name type="scientific">Capsulimonas corticalis</name>
    <dbReference type="NCBI Taxonomy" id="2219043"/>
    <lineage>
        <taxon>Bacteria</taxon>
        <taxon>Bacillati</taxon>
        <taxon>Armatimonadota</taxon>
        <taxon>Armatimonadia</taxon>
        <taxon>Capsulimonadales</taxon>
        <taxon>Capsulimonadaceae</taxon>
        <taxon>Capsulimonas</taxon>
    </lineage>
</organism>
<gene>
    <name evidence="1" type="ORF">CCAX7_10880</name>
</gene>
<dbReference type="Gene3D" id="1.25.40.20">
    <property type="entry name" value="Ankyrin repeat-containing domain"/>
    <property type="match status" value="1"/>
</dbReference>
<dbReference type="AlphaFoldDB" id="A0A402CUP7"/>
<dbReference type="RefSeq" id="WP_119321085.1">
    <property type="nucleotide sequence ID" value="NZ_AP025739.1"/>
</dbReference>
<dbReference type="EMBL" id="AP025739">
    <property type="protein sequence ID" value="BDI29037.1"/>
    <property type="molecule type" value="Genomic_DNA"/>
</dbReference>
<dbReference type="KEGG" id="ccot:CCAX7_10880"/>
<dbReference type="InterPro" id="IPR036770">
    <property type="entry name" value="Ankyrin_rpt-contain_sf"/>
</dbReference>
<evidence type="ECO:0000313" key="2">
    <source>
        <dbReference type="Proteomes" id="UP000287394"/>
    </source>
</evidence>
<dbReference type="Pfam" id="PF00023">
    <property type="entry name" value="Ank"/>
    <property type="match status" value="1"/>
</dbReference>
<protein>
    <submittedName>
        <fullName evidence="1">Uncharacterized protein</fullName>
    </submittedName>
</protein>
<proteinExistence type="predicted"/>
<dbReference type="InterPro" id="IPR002110">
    <property type="entry name" value="Ankyrin_rpt"/>
</dbReference>
<dbReference type="SUPFAM" id="SSF48403">
    <property type="entry name" value="Ankyrin repeat"/>
    <property type="match status" value="1"/>
</dbReference>
<keyword evidence="2" id="KW-1185">Reference proteome</keyword>
<name>A0A402CUP7_9BACT</name>
<sequence>MDEDIEILMDPAMVAQGYILLMQACSRENYAAVVDQLQNGADVNADSKYGRSALLLDHGTDINAHSFHELEYRTCAGHCEEAEACDHNP</sequence>
<dbReference type="Proteomes" id="UP000287394">
    <property type="component" value="Chromosome"/>
</dbReference>